<name>A0ABW1ZU69_9GAMM</name>
<proteinExistence type="predicted"/>
<keyword evidence="10" id="KW-0378">Hydrolase</keyword>
<feature type="transmembrane region" description="Helical" evidence="7">
    <location>
        <begin position="229"/>
        <end position="248"/>
    </location>
</feature>
<feature type="transmembrane region" description="Helical" evidence="7">
    <location>
        <begin position="194"/>
        <end position="217"/>
    </location>
</feature>
<evidence type="ECO:0000256" key="5">
    <source>
        <dbReference type="ARBA" id="ARBA00022989"/>
    </source>
</evidence>
<dbReference type="GO" id="GO:0008233">
    <property type="term" value="F:peptidase activity"/>
    <property type="evidence" value="ECO:0007669"/>
    <property type="project" value="UniProtKB-KW"/>
</dbReference>
<evidence type="ECO:0000313" key="11">
    <source>
        <dbReference type="Proteomes" id="UP001596422"/>
    </source>
</evidence>
<evidence type="ECO:0000256" key="6">
    <source>
        <dbReference type="ARBA" id="ARBA00023136"/>
    </source>
</evidence>
<feature type="transmembrane region" description="Helical" evidence="7">
    <location>
        <begin position="171"/>
        <end position="188"/>
    </location>
</feature>
<dbReference type="Gene3D" id="1.20.1540.10">
    <property type="entry name" value="Rhomboid-like"/>
    <property type="match status" value="1"/>
</dbReference>
<dbReference type="InterPro" id="IPR035952">
    <property type="entry name" value="Rhomboid-like_sf"/>
</dbReference>
<accession>A0ABW1ZU69</accession>
<evidence type="ECO:0000256" key="7">
    <source>
        <dbReference type="SAM" id="Phobius"/>
    </source>
</evidence>
<keyword evidence="6 7" id="KW-0472">Membrane</keyword>
<comment type="subcellular location">
    <subcellularLocation>
        <location evidence="1">Membrane</location>
        <topology evidence="1">Multi-pass membrane protein</topology>
    </subcellularLocation>
</comment>
<organism evidence="10 11">
    <name type="scientific">Marinobacterium aestuariivivens</name>
    <dbReference type="NCBI Taxonomy" id="1698799"/>
    <lineage>
        <taxon>Bacteria</taxon>
        <taxon>Pseudomonadati</taxon>
        <taxon>Pseudomonadota</taxon>
        <taxon>Gammaproteobacteria</taxon>
        <taxon>Oceanospirillales</taxon>
        <taxon>Oceanospirillaceae</taxon>
        <taxon>Marinobacterium</taxon>
    </lineage>
</organism>
<sequence length="283" mass="31676">MIKVLEVPLAEDLSGFTEILWQYEVPHRVVEQATVQELWIASQVDAEQVLSLYRRWREGGDPSRLRLRRRNAPGVLSPAVLRRTWLSLLLIAGSVLSSLLVGFGDNIDWMRHLTIVDFQLRGDHIYYAGLEHSLATGQWWRLLTPALLHFNMPHLLFNLLWVWVAGRAIEALHGTLALLGLALLSALISNLAQFWISGPMFGGMSGVVFALLAYAWFWDRQGGRPSIGLPPALMGLMLLWLVLGFTGLLEALGFGAIANTAHLAGLVAGLAWAWLRLLRIRRH</sequence>
<keyword evidence="10" id="KW-0645">Protease</keyword>
<dbReference type="Pfam" id="PF01694">
    <property type="entry name" value="Rhomboid"/>
    <property type="match status" value="1"/>
</dbReference>
<reference evidence="11" key="1">
    <citation type="journal article" date="2019" name="Int. J. Syst. Evol. Microbiol.">
        <title>The Global Catalogue of Microorganisms (GCM) 10K type strain sequencing project: providing services to taxonomists for standard genome sequencing and annotation.</title>
        <authorList>
            <consortium name="The Broad Institute Genomics Platform"/>
            <consortium name="The Broad Institute Genome Sequencing Center for Infectious Disease"/>
            <person name="Wu L."/>
            <person name="Ma J."/>
        </authorList>
    </citation>
    <scope>NUCLEOTIDE SEQUENCE [LARGE SCALE GENOMIC DNA]</scope>
    <source>
        <strain evidence="11">NBRC 111756</strain>
    </source>
</reference>
<evidence type="ECO:0000256" key="1">
    <source>
        <dbReference type="ARBA" id="ARBA00004141"/>
    </source>
</evidence>
<protein>
    <submittedName>
        <fullName evidence="10">Rhomboid family intramembrane serine protease</fullName>
        <ecNumber evidence="10">3.4.21.105</ecNumber>
    </submittedName>
</protein>
<dbReference type="Pfam" id="PF16733">
    <property type="entry name" value="NRho"/>
    <property type="match status" value="1"/>
</dbReference>
<feature type="transmembrane region" description="Helical" evidence="7">
    <location>
        <begin position="146"/>
        <end position="164"/>
    </location>
</feature>
<keyword evidence="5 7" id="KW-1133">Transmembrane helix</keyword>
<feature type="domain" description="Peptidase S54 rhomboid" evidence="8">
    <location>
        <begin position="137"/>
        <end position="277"/>
    </location>
</feature>
<dbReference type="SUPFAM" id="SSF144091">
    <property type="entry name" value="Rhomboid-like"/>
    <property type="match status" value="1"/>
</dbReference>
<keyword evidence="11" id="KW-1185">Reference proteome</keyword>
<evidence type="ECO:0000256" key="3">
    <source>
        <dbReference type="ARBA" id="ARBA00022519"/>
    </source>
</evidence>
<evidence type="ECO:0000256" key="2">
    <source>
        <dbReference type="ARBA" id="ARBA00022475"/>
    </source>
</evidence>
<feature type="domain" description="Rhomboid protease N-terminal" evidence="9">
    <location>
        <begin position="2"/>
        <end position="60"/>
    </location>
</feature>
<dbReference type="InterPro" id="IPR022764">
    <property type="entry name" value="Peptidase_S54_rhomboid_dom"/>
</dbReference>
<dbReference type="PANTHER" id="PTHR43066">
    <property type="entry name" value="RHOMBOID-RELATED PROTEIN"/>
    <property type="match status" value="1"/>
</dbReference>
<evidence type="ECO:0000259" key="8">
    <source>
        <dbReference type="Pfam" id="PF01694"/>
    </source>
</evidence>
<dbReference type="EC" id="3.4.21.105" evidence="10"/>
<keyword evidence="3" id="KW-0997">Cell inner membrane</keyword>
<dbReference type="Proteomes" id="UP001596422">
    <property type="component" value="Unassembled WGS sequence"/>
</dbReference>
<dbReference type="EMBL" id="JBHSWE010000001">
    <property type="protein sequence ID" value="MFC6668849.1"/>
    <property type="molecule type" value="Genomic_DNA"/>
</dbReference>
<evidence type="ECO:0000256" key="4">
    <source>
        <dbReference type="ARBA" id="ARBA00022692"/>
    </source>
</evidence>
<dbReference type="InterPro" id="IPR031976">
    <property type="entry name" value="NRho"/>
</dbReference>
<keyword evidence="2" id="KW-1003">Cell membrane</keyword>
<evidence type="ECO:0000259" key="9">
    <source>
        <dbReference type="Pfam" id="PF16733"/>
    </source>
</evidence>
<dbReference type="InterPro" id="IPR038244">
    <property type="entry name" value="NRho_sf"/>
</dbReference>
<keyword evidence="4 7" id="KW-0812">Transmembrane</keyword>
<dbReference type="RefSeq" id="WP_379907409.1">
    <property type="nucleotide sequence ID" value="NZ_JBHSWE010000001.1"/>
</dbReference>
<evidence type="ECO:0000313" key="10">
    <source>
        <dbReference type="EMBL" id="MFC6668849.1"/>
    </source>
</evidence>
<dbReference type="Gene3D" id="3.30.70.2080">
    <property type="match status" value="1"/>
</dbReference>
<feature type="transmembrane region" description="Helical" evidence="7">
    <location>
        <begin position="85"/>
        <end position="104"/>
    </location>
</feature>
<dbReference type="GO" id="GO:0006508">
    <property type="term" value="P:proteolysis"/>
    <property type="evidence" value="ECO:0007669"/>
    <property type="project" value="UniProtKB-KW"/>
</dbReference>
<feature type="transmembrane region" description="Helical" evidence="7">
    <location>
        <begin position="254"/>
        <end position="275"/>
    </location>
</feature>
<gene>
    <name evidence="10" type="ORF">ACFQDL_01000</name>
</gene>
<comment type="caution">
    <text evidence="10">The sequence shown here is derived from an EMBL/GenBank/DDBJ whole genome shotgun (WGS) entry which is preliminary data.</text>
</comment>
<dbReference type="PANTHER" id="PTHR43066:SF26">
    <property type="entry name" value="RHOMBOID PROTEASE GLPG"/>
    <property type="match status" value="1"/>
</dbReference>